<dbReference type="AlphaFoldDB" id="A0A1I4NGP2"/>
<feature type="domain" description="Thioesterase" evidence="3">
    <location>
        <begin position="24"/>
        <end position="109"/>
    </location>
</feature>
<dbReference type="CDD" id="cd00586">
    <property type="entry name" value="4HBT"/>
    <property type="match status" value="1"/>
</dbReference>
<dbReference type="STRING" id="1720063.SAMN05216217_101307"/>
<evidence type="ECO:0000256" key="1">
    <source>
        <dbReference type="ARBA" id="ARBA00005953"/>
    </source>
</evidence>
<dbReference type="NCBIfam" id="TIGR00051">
    <property type="entry name" value="YbgC/FadM family acyl-CoA thioesterase"/>
    <property type="match status" value="1"/>
</dbReference>
<organism evidence="4 5">
    <name type="scientific">Halopseudomonas yangmingensis</name>
    <dbReference type="NCBI Taxonomy" id="1720063"/>
    <lineage>
        <taxon>Bacteria</taxon>
        <taxon>Pseudomonadati</taxon>
        <taxon>Pseudomonadota</taxon>
        <taxon>Gammaproteobacteria</taxon>
        <taxon>Pseudomonadales</taxon>
        <taxon>Pseudomonadaceae</taxon>
        <taxon>Halopseudomonas</taxon>
    </lineage>
</organism>
<dbReference type="Gene3D" id="3.10.129.10">
    <property type="entry name" value="Hotdog Thioesterase"/>
    <property type="match status" value="1"/>
</dbReference>
<sequence>MRAEKQGLPFALTARVYFEDTDAGGIVYYVNYLKFMERARTELVRSLGFDQSVLQRENIIFVVHSVAARYHAPAQLDDELVVTAAVLELKRASVRFTQRVTRADGQLLCEGEVLVACVSGDRYRPRAIPAALVEAFASTIVVNEVEAERGEAERAS</sequence>
<dbReference type="OrthoDB" id="9808429at2"/>
<dbReference type="EMBL" id="FOUI01000001">
    <property type="protein sequence ID" value="SFM14639.1"/>
    <property type="molecule type" value="Genomic_DNA"/>
</dbReference>
<dbReference type="Proteomes" id="UP000243629">
    <property type="component" value="Unassembled WGS sequence"/>
</dbReference>
<evidence type="ECO:0000256" key="2">
    <source>
        <dbReference type="ARBA" id="ARBA00022801"/>
    </source>
</evidence>
<evidence type="ECO:0000313" key="5">
    <source>
        <dbReference type="Proteomes" id="UP000243629"/>
    </source>
</evidence>
<dbReference type="FunFam" id="3.10.129.10:FF:000004">
    <property type="entry name" value="Tol-pal system-associated acyl-CoA thioesterase"/>
    <property type="match status" value="1"/>
</dbReference>
<dbReference type="PIRSF" id="PIRSF003230">
    <property type="entry name" value="YbgC"/>
    <property type="match status" value="1"/>
</dbReference>
<dbReference type="InterPro" id="IPR014166">
    <property type="entry name" value="Tol-Pal_acyl-CoA_thioesterase"/>
</dbReference>
<dbReference type="InterPro" id="IPR006683">
    <property type="entry name" value="Thioestr_dom"/>
</dbReference>
<dbReference type="NCBIfam" id="TIGR02799">
    <property type="entry name" value="thio_ybgC"/>
    <property type="match status" value="1"/>
</dbReference>
<evidence type="ECO:0000313" key="4">
    <source>
        <dbReference type="EMBL" id="SFM14639.1"/>
    </source>
</evidence>
<keyword evidence="2" id="KW-0378">Hydrolase</keyword>
<dbReference type="InterPro" id="IPR006684">
    <property type="entry name" value="YbgC/YbaW"/>
</dbReference>
<keyword evidence="5" id="KW-1185">Reference proteome</keyword>
<dbReference type="PANTHER" id="PTHR31793">
    <property type="entry name" value="4-HYDROXYBENZOYL-COA THIOESTERASE FAMILY MEMBER"/>
    <property type="match status" value="1"/>
</dbReference>
<name>A0A1I4NGP2_9GAMM</name>
<gene>
    <name evidence="4" type="ORF">SAMN05216217_101307</name>
</gene>
<comment type="similarity">
    <text evidence="1">Belongs to the 4-hydroxybenzoyl-CoA thioesterase family.</text>
</comment>
<dbReference type="SUPFAM" id="SSF54637">
    <property type="entry name" value="Thioesterase/thiol ester dehydrase-isomerase"/>
    <property type="match status" value="1"/>
</dbReference>
<proteinExistence type="inferred from homology"/>
<dbReference type="RefSeq" id="WP_093471711.1">
    <property type="nucleotide sequence ID" value="NZ_FOUI01000001.1"/>
</dbReference>
<dbReference type="GO" id="GO:0047617">
    <property type="term" value="F:fatty acyl-CoA hydrolase activity"/>
    <property type="evidence" value="ECO:0007669"/>
    <property type="project" value="TreeGrafter"/>
</dbReference>
<dbReference type="InterPro" id="IPR050563">
    <property type="entry name" value="4-hydroxybenzoyl-CoA_TE"/>
</dbReference>
<dbReference type="InterPro" id="IPR029069">
    <property type="entry name" value="HotDog_dom_sf"/>
</dbReference>
<dbReference type="Pfam" id="PF03061">
    <property type="entry name" value="4HBT"/>
    <property type="match status" value="1"/>
</dbReference>
<evidence type="ECO:0000259" key="3">
    <source>
        <dbReference type="Pfam" id="PF03061"/>
    </source>
</evidence>
<reference evidence="5" key="1">
    <citation type="submission" date="2016-10" db="EMBL/GenBank/DDBJ databases">
        <authorList>
            <person name="Varghese N."/>
            <person name="Submissions S."/>
        </authorList>
    </citation>
    <scope>NUCLEOTIDE SEQUENCE [LARGE SCALE GENOMIC DNA]</scope>
    <source>
        <strain evidence="5">DSM 24213</strain>
    </source>
</reference>
<protein>
    <submittedName>
        <fullName evidence="4">4-hydroxybenzoyl-CoA thioesterase</fullName>
    </submittedName>
</protein>
<dbReference type="PANTHER" id="PTHR31793:SF37">
    <property type="entry name" value="ACYL-COA THIOESTER HYDROLASE YBGC"/>
    <property type="match status" value="1"/>
</dbReference>
<accession>A0A1I4NGP2</accession>